<feature type="compositionally biased region" description="Low complexity" evidence="1">
    <location>
        <begin position="437"/>
        <end position="454"/>
    </location>
</feature>
<evidence type="ECO:0008006" key="4">
    <source>
        <dbReference type="Google" id="ProtNLM"/>
    </source>
</evidence>
<protein>
    <recommendedName>
        <fullName evidence="4">KIAA0825</fullName>
    </recommendedName>
</protein>
<gene>
    <name evidence="2" type="ORF">FSP39_012501</name>
</gene>
<dbReference type="EMBL" id="VSWD01000007">
    <property type="protein sequence ID" value="KAK3097727.1"/>
    <property type="molecule type" value="Genomic_DNA"/>
</dbReference>
<dbReference type="Pfam" id="PF14906">
    <property type="entry name" value="DUF4495"/>
    <property type="match status" value="1"/>
</dbReference>
<evidence type="ECO:0000256" key="1">
    <source>
        <dbReference type="SAM" id="MobiDB-lite"/>
    </source>
</evidence>
<evidence type="ECO:0000313" key="3">
    <source>
        <dbReference type="Proteomes" id="UP001186944"/>
    </source>
</evidence>
<feature type="region of interest" description="Disordered" evidence="1">
    <location>
        <begin position="415"/>
        <end position="454"/>
    </location>
</feature>
<name>A0AA88Y4B8_PINIB</name>
<reference evidence="2" key="1">
    <citation type="submission" date="2019-08" db="EMBL/GenBank/DDBJ databases">
        <title>The improved chromosome-level genome for the pearl oyster Pinctada fucata martensii using PacBio sequencing and Hi-C.</title>
        <authorList>
            <person name="Zheng Z."/>
        </authorList>
    </citation>
    <scope>NUCLEOTIDE SEQUENCE</scope>
    <source>
        <strain evidence="2">ZZ-2019</strain>
        <tissue evidence="2">Adductor muscle</tissue>
    </source>
</reference>
<feature type="region of interest" description="Disordered" evidence="1">
    <location>
        <begin position="332"/>
        <end position="365"/>
    </location>
</feature>
<dbReference type="PANTHER" id="PTHR33960:SF1">
    <property type="entry name" value="SIMILAR TO KIAA0825 PROTEIN"/>
    <property type="match status" value="1"/>
</dbReference>
<evidence type="ECO:0000313" key="2">
    <source>
        <dbReference type="EMBL" id="KAK3097727.1"/>
    </source>
</evidence>
<dbReference type="Proteomes" id="UP001186944">
    <property type="component" value="Unassembled WGS sequence"/>
</dbReference>
<organism evidence="2 3">
    <name type="scientific">Pinctada imbricata</name>
    <name type="common">Atlantic pearl-oyster</name>
    <name type="synonym">Pinctada martensii</name>
    <dbReference type="NCBI Taxonomy" id="66713"/>
    <lineage>
        <taxon>Eukaryota</taxon>
        <taxon>Metazoa</taxon>
        <taxon>Spiralia</taxon>
        <taxon>Lophotrochozoa</taxon>
        <taxon>Mollusca</taxon>
        <taxon>Bivalvia</taxon>
        <taxon>Autobranchia</taxon>
        <taxon>Pteriomorphia</taxon>
        <taxon>Pterioida</taxon>
        <taxon>Pterioidea</taxon>
        <taxon>Pteriidae</taxon>
        <taxon>Pinctada</taxon>
    </lineage>
</organism>
<proteinExistence type="predicted"/>
<dbReference type="PANTHER" id="PTHR33960">
    <property type="entry name" value="SIMILAR TO KIAA0825 PROTEIN"/>
    <property type="match status" value="1"/>
</dbReference>
<keyword evidence="3" id="KW-1185">Reference proteome</keyword>
<dbReference type="InterPro" id="IPR027993">
    <property type="entry name" value="DUF4495"/>
</dbReference>
<sequence length="1337" mass="151825">MSKKSHSEHGFSPEKSRAMLEKLPPLASLLDSGLPSQAKLSLFIDDLDAQLEKNTKKLEACQQEILGTCNSLPGNRQYSRPREAINNLLNAHIIDKDSCYDPETEDVLTILSHMSVLEHNPGSEELVLEDLLSLSSEEGLSLPLSSRHDSNHMQSVTSVNAVADNVEFHISQQWDQIALHMRRYFTGKLQTLPMKPEKLAIDLFECKRIQYLQSLLSLYPSDDILIKYQTLRSQQLEKCFQTLLPEGTYDQCKSVDITKNCHHLASIILRMIDEDFLVFNSGIFKKSFNIARAMHDMYLEKFSDEMSALVEDIWEEIEEIFTKKRHTSTLEGSEQRKRVKLQRGNNADDLDHAEQSDSSEDQVAMETSIPKEYIESMLEIVTSIIHIEEHVESLLRCAAWDTAGVSSKKVKRKGSLRGVLKTSSSPELPRRPHSYTSDDTSFSESLTSSFGSPPSSLLDMSANVPKVVERTRGEERLRWEWRLMFKKFAQELSQCVDKQIRNKFKTSMDRELQEWIELNVLVTEKVREDLVGGKLDYPKATTKSVQDFMAELDLLLPLARTGTDGSVLQCVRTSFVDAASLCLHNFHVHLTKLSSDIPKTAPVRSLYALLSNAAYIRNHLLHYEAVLTGEDTSKKMFSGLYKNYVELVDSLSKLTLEIHNNFISTSILHDTDSYNWLDNKEFHEGERCSYPIQMWNYHMRGLQYDLWTICPPRLGQNIYTVILHNSLQVLAQRYSHSKPSYRRTEQLKNDVVSILLCISELLLPACTTMSMYFDVGSSQQPHHNIQNFCSNLLATMAVICAPLETLYNIFKRGFHQRPDFLQSHVGSPTTEYVGSNTDWLSWIQPSLLQPGQKSYAQLRTTTALYLHCKLLLYQPEVDWAMLVQALLMKDLTLPILFLTQTVTASPTHPREDTPSKVVNPDVKKLFTIVTRTLLQCKHHQDSLARVIVPVVTRSNQLNVLDSKTVPGRDLPVPVWLDTIMDLLQPFFFRVLKPVLTQLLMGENTASHIKPILSIMSDLPCGCHPKTSPTKPPKGDGTKELNDKALMVLLGQISEDIHSIPSPLCILFKSLEEQCSSHGIKTPHQCVGLKVLGSCLLLRLTDRDYIERMTGVEVSDKQDSQLKLLGECIYYILVSTKAKSNATPKLAGKFCKENKEWTIGKVQAIGGYLKSSAFGTEGIQLSQEGTNLYNSQQYALLASDILDSPHGKKDLLQLHGLIANNLQWLELQFDIQQVLPRPPGPTHPHFVLDFIAPGILQFDPTIEFERIGTQVFDHKAIQDIEIGWDRLLHSDLGLSEYGFRSLLYNRHEMQEGAYLEENEKKPIEILKAVYENEPRELE</sequence>
<accession>A0AA88Y4B8</accession>
<comment type="caution">
    <text evidence="2">The sequence shown here is derived from an EMBL/GenBank/DDBJ whole genome shotgun (WGS) entry which is preliminary data.</text>
</comment>